<name>A0A316ZCB1_9BASI</name>
<evidence type="ECO:0000256" key="1">
    <source>
        <dbReference type="SAM" id="MobiDB-lite"/>
    </source>
</evidence>
<proteinExistence type="predicted"/>
<accession>A0A316ZCB1</accession>
<feature type="region of interest" description="Disordered" evidence="1">
    <location>
        <begin position="170"/>
        <end position="217"/>
    </location>
</feature>
<protein>
    <submittedName>
        <fullName evidence="2">Uncharacterized protein</fullName>
    </submittedName>
</protein>
<dbReference type="SUPFAM" id="SSF53098">
    <property type="entry name" value="Ribonuclease H-like"/>
    <property type="match status" value="1"/>
</dbReference>
<dbReference type="InterPro" id="IPR036397">
    <property type="entry name" value="RNaseH_sf"/>
</dbReference>
<dbReference type="InterPro" id="IPR012337">
    <property type="entry name" value="RNaseH-like_sf"/>
</dbReference>
<feature type="compositionally biased region" description="Low complexity" evidence="1">
    <location>
        <begin position="304"/>
        <end position="343"/>
    </location>
</feature>
<sequence length="585" mass="60416">MPLPSLPSLRTKATPASASAPSAAAAHAQPPRLRAQDHQCRAYPIDVHIAGAGVDVGSVVSPLIVGAYSLHFGRGNPLNCTASLLPDDALYPSCGAAAAAADDAEAPPSLGRVARRLELLAAVEALLALRERYGSRGGARAVCCAHVYTASTYVAHAWAEWLPRWEAHGWPGEAGGGKQEQERRIMPAAPPLSGTRDRRSSTLSAHGSIRSRSYSRGTSSRISTIDVDGAGGGGGDAQSILSSASLSCSAAHLFDAASGAPLDADLLRQLAKLRAHFGTLQSEQRGGCFFYAAPRRASPAYENARAAAAARGEEALQQQQQQQQMGQRRTPSRSAARAQSRTSLHGGERRSSKVQRTAPTLPPLMLDVPEAAAEEATQVPHQATPAAAGVTPSAEAPSSAAAATTSDDPARASASPPSTAADTASLYAADDDDDEEEAGDAAAAAAPAAVAAVAAAAAVAAPPASARSHRSAAGIGGGGGGGVGGARASRRIYTAPLASDAGAKRLSTYAAPGVAVAPSRRRSLLDAVHVEPKPPQQQQPQQRKDKPSTRYMPAMASDAYRRDANLPRDKRRMKWWERAGYWLAA</sequence>
<feature type="compositionally biased region" description="Low complexity" evidence="1">
    <location>
        <begin position="13"/>
        <end position="31"/>
    </location>
</feature>
<feature type="region of interest" description="Disordered" evidence="1">
    <location>
        <begin position="302"/>
        <end position="422"/>
    </location>
</feature>
<dbReference type="Gene3D" id="3.30.420.10">
    <property type="entry name" value="Ribonuclease H-like superfamily/Ribonuclease H"/>
    <property type="match status" value="1"/>
</dbReference>
<keyword evidence="3" id="KW-1185">Reference proteome</keyword>
<feature type="compositionally biased region" description="Low complexity" evidence="1">
    <location>
        <begin position="207"/>
        <end position="217"/>
    </location>
</feature>
<dbReference type="EMBL" id="KZ819290">
    <property type="protein sequence ID" value="PWN98654.1"/>
    <property type="molecule type" value="Genomic_DNA"/>
</dbReference>
<feature type="compositionally biased region" description="Low complexity" evidence="1">
    <location>
        <begin position="391"/>
        <end position="422"/>
    </location>
</feature>
<reference evidence="2 3" key="1">
    <citation type="journal article" date="2018" name="Mol. Biol. Evol.">
        <title>Broad Genomic Sampling Reveals a Smut Pathogenic Ancestry of the Fungal Clade Ustilaginomycotina.</title>
        <authorList>
            <person name="Kijpornyongpan T."/>
            <person name="Mondo S.J."/>
            <person name="Barry K."/>
            <person name="Sandor L."/>
            <person name="Lee J."/>
            <person name="Lipzen A."/>
            <person name="Pangilinan J."/>
            <person name="LaButti K."/>
            <person name="Hainaut M."/>
            <person name="Henrissat B."/>
            <person name="Grigoriev I.V."/>
            <person name="Spatafora J.W."/>
            <person name="Aime M.C."/>
        </authorList>
    </citation>
    <scope>NUCLEOTIDE SEQUENCE [LARGE SCALE GENOMIC DNA]</scope>
    <source>
        <strain evidence="2 3">MCA 4186</strain>
    </source>
</reference>
<evidence type="ECO:0000313" key="2">
    <source>
        <dbReference type="EMBL" id="PWN98654.1"/>
    </source>
</evidence>
<dbReference type="OrthoDB" id="2554528at2759"/>
<evidence type="ECO:0000313" key="3">
    <source>
        <dbReference type="Proteomes" id="UP000245946"/>
    </source>
</evidence>
<gene>
    <name evidence="2" type="ORF">FA09DRAFT_359838</name>
</gene>
<dbReference type="Proteomes" id="UP000245946">
    <property type="component" value="Unassembled WGS sequence"/>
</dbReference>
<dbReference type="GO" id="GO:0003676">
    <property type="term" value="F:nucleic acid binding"/>
    <property type="evidence" value="ECO:0007669"/>
    <property type="project" value="InterPro"/>
</dbReference>
<dbReference type="AlphaFoldDB" id="A0A316ZCB1"/>
<dbReference type="RefSeq" id="XP_025598933.1">
    <property type="nucleotide sequence ID" value="XM_025745169.1"/>
</dbReference>
<feature type="region of interest" description="Disordered" evidence="1">
    <location>
        <begin position="530"/>
        <end position="564"/>
    </location>
</feature>
<dbReference type="GeneID" id="37272713"/>
<organism evidence="2 3">
    <name type="scientific">Tilletiopsis washingtonensis</name>
    <dbReference type="NCBI Taxonomy" id="58919"/>
    <lineage>
        <taxon>Eukaryota</taxon>
        <taxon>Fungi</taxon>
        <taxon>Dikarya</taxon>
        <taxon>Basidiomycota</taxon>
        <taxon>Ustilaginomycotina</taxon>
        <taxon>Exobasidiomycetes</taxon>
        <taxon>Entylomatales</taxon>
        <taxon>Entylomatales incertae sedis</taxon>
        <taxon>Tilletiopsis</taxon>
    </lineage>
</organism>
<feature type="region of interest" description="Disordered" evidence="1">
    <location>
        <begin position="1"/>
        <end position="37"/>
    </location>
</feature>